<accession>A0A2G8SN94</accession>
<evidence type="ECO:0000313" key="5">
    <source>
        <dbReference type="Proteomes" id="UP000230002"/>
    </source>
</evidence>
<keyword evidence="1" id="KW-0175">Coiled coil</keyword>
<dbReference type="InterPro" id="IPR013859">
    <property type="entry name" value="Ssr4_N"/>
</dbReference>
<evidence type="ECO:0000256" key="2">
    <source>
        <dbReference type="SAM" id="MobiDB-lite"/>
    </source>
</evidence>
<dbReference type="EMBL" id="AYKW01000004">
    <property type="protein sequence ID" value="PIL35048.1"/>
    <property type="molecule type" value="Genomic_DNA"/>
</dbReference>
<dbReference type="OrthoDB" id="5321006at2759"/>
<protein>
    <recommendedName>
        <fullName evidence="3">SWI/SNF and RSC complexes subunit Ssr4 N-terminal domain-containing protein</fullName>
    </recommendedName>
</protein>
<keyword evidence="5" id="KW-1185">Reference proteome</keyword>
<organism evidence="4 5">
    <name type="scientific">Ganoderma sinense ZZ0214-1</name>
    <dbReference type="NCBI Taxonomy" id="1077348"/>
    <lineage>
        <taxon>Eukaryota</taxon>
        <taxon>Fungi</taxon>
        <taxon>Dikarya</taxon>
        <taxon>Basidiomycota</taxon>
        <taxon>Agaricomycotina</taxon>
        <taxon>Agaricomycetes</taxon>
        <taxon>Polyporales</taxon>
        <taxon>Polyporaceae</taxon>
        <taxon>Ganoderma</taxon>
    </lineage>
</organism>
<evidence type="ECO:0000256" key="1">
    <source>
        <dbReference type="SAM" id="Coils"/>
    </source>
</evidence>
<feature type="coiled-coil region" evidence="1">
    <location>
        <begin position="298"/>
        <end position="325"/>
    </location>
</feature>
<name>A0A2G8SN94_9APHY</name>
<gene>
    <name evidence="4" type="ORF">GSI_02835</name>
</gene>
<dbReference type="GO" id="GO:0006338">
    <property type="term" value="P:chromatin remodeling"/>
    <property type="evidence" value="ECO:0007669"/>
    <property type="project" value="InterPro"/>
</dbReference>
<sequence length="348" mass="38655">MSLQQAQAEGLCLKYPEPLGPHPQISQETAVHMLQRAIQLSQHTPFAWGYIDKPLEGTAFLIFQTAQLPFPIDGLIYQDREQRYNIPVGTTRELEVTEVKFGFIPGVDQSAHRIRRRFRMQKGGHPQLVLIHYSSGQHTPILHSINQPARNYPLRPVNEPAIYVMGERQGQKVFPGGGGPGQMPMAPGGDRAGMNYPGMPPMGMPRNAQGMLAHQNSQMEALERRAQRERGMSVAQRQGGRVVEDDDSADESESISARTLALTRYRRNHEFMNEVFMYAAFGDKNATHPPPPFSIFKLPDLEDKVAKLTAEVEELKKKSAARKEAAAVAASELRDVPMNGLAIADASP</sequence>
<comment type="caution">
    <text evidence="4">The sequence shown here is derived from an EMBL/GenBank/DDBJ whole genome shotgun (WGS) entry which is preliminary data.</text>
</comment>
<dbReference type="Proteomes" id="UP000230002">
    <property type="component" value="Unassembled WGS sequence"/>
</dbReference>
<reference evidence="4 5" key="1">
    <citation type="journal article" date="2015" name="Sci. Rep.">
        <title>Chromosome-level genome map provides insights into diverse defense mechanisms in the medicinal fungus Ganoderma sinense.</title>
        <authorList>
            <person name="Zhu Y."/>
            <person name="Xu J."/>
            <person name="Sun C."/>
            <person name="Zhou S."/>
            <person name="Xu H."/>
            <person name="Nelson D.R."/>
            <person name="Qian J."/>
            <person name="Song J."/>
            <person name="Luo H."/>
            <person name="Xiang L."/>
            <person name="Li Y."/>
            <person name="Xu Z."/>
            <person name="Ji A."/>
            <person name="Wang L."/>
            <person name="Lu S."/>
            <person name="Hayward A."/>
            <person name="Sun W."/>
            <person name="Li X."/>
            <person name="Schwartz D.C."/>
            <person name="Wang Y."/>
            <person name="Chen S."/>
        </authorList>
    </citation>
    <scope>NUCLEOTIDE SEQUENCE [LARGE SCALE GENOMIC DNA]</scope>
    <source>
        <strain evidence="4 5">ZZ0214-1</strain>
    </source>
</reference>
<dbReference type="Pfam" id="PF08549">
    <property type="entry name" value="SWI-SNF_Ssr4_N"/>
    <property type="match status" value="1"/>
</dbReference>
<feature type="domain" description="SWI/SNF and RSC complexes subunit Ssr4 N-terminal" evidence="3">
    <location>
        <begin position="23"/>
        <end position="126"/>
    </location>
</feature>
<proteinExistence type="predicted"/>
<evidence type="ECO:0000313" key="4">
    <source>
        <dbReference type="EMBL" id="PIL35048.1"/>
    </source>
</evidence>
<evidence type="ECO:0000259" key="3">
    <source>
        <dbReference type="Pfam" id="PF08549"/>
    </source>
</evidence>
<feature type="region of interest" description="Disordered" evidence="2">
    <location>
        <begin position="229"/>
        <end position="252"/>
    </location>
</feature>
<dbReference type="AlphaFoldDB" id="A0A2G8SN94"/>